<name>A0A0N0ZAD5_9GAMM</name>
<dbReference type="EMBL" id="LGAA01000022">
    <property type="protein sequence ID" value="KPD02376.1"/>
    <property type="molecule type" value="Genomic_DNA"/>
</dbReference>
<keyword evidence="4" id="KW-1185">Reference proteome</keyword>
<dbReference type="InterPro" id="IPR050902">
    <property type="entry name" value="ABC_Transporter_SBP"/>
</dbReference>
<gene>
    <name evidence="3" type="ORF">M992_2383</name>
</gene>
<dbReference type="PANTHER" id="PTHR30535">
    <property type="entry name" value="VITAMIN B12-BINDING PROTEIN"/>
    <property type="match status" value="1"/>
</dbReference>
<comment type="caution">
    <text evidence="3">The sequence shown here is derived from an EMBL/GenBank/DDBJ whole genome shotgun (WGS) entry which is preliminary data.</text>
</comment>
<dbReference type="PANTHER" id="PTHR30535:SF34">
    <property type="entry name" value="MOLYBDATE-BINDING PROTEIN MOLA"/>
    <property type="match status" value="1"/>
</dbReference>
<protein>
    <submittedName>
        <fullName evidence="3">Periplasmic binding protein</fullName>
    </submittedName>
</protein>
<keyword evidence="1" id="KW-0732">Signal</keyword>
<accession>A0A0N0ZAD5</accession>
<feature type="domain" description="Fe/B12 periplasmic-binding" evidence="2">
    <location>
        <begin position="45"/>
        <end position="347"/>
    </location>
</feature>
<evidence type="ECO:0000313" key="3">
    <source>
        <dbReference type="EMBL" id="KPD02376.1"/>
    </source>
</evidence>
<feature type="signal peptide" evidence="1">
    <location>
        <begin position="1"/>
        <end position="22"/>
    </location>
</feature>
<dbReference type="RefSeq" id="WP_053908783.1">
    <property type="nucleotide sequence ID" value="NZ_CAWMUS010000022.1"/>
</dbReference>
<evidence type="ECO:0000313" key="4">
    <source>
        <dbReference type="Proteomes" id="UP000053226"/>
    </source>
</evidence>
<dbReference type="SUPFAM" id="SSF53807">
    <property type="entry name" value="Helical backbone' metal receptor"/>
    <property type="match status" value="1"/>
</dbReference>
<dbReference type="OrthoDB" id="9775594at2"/>
<dbReference type="Pfam" id="PF01497">
    <property type="entry name" value="Peripla_BP_2"/>
    <property type="match status" value="1"/>
</dbReference>
<evidence type="ECO:0000259" key="2">
    <source>
        <dbReference type="PROSITE" id="PS50983"/>
    </source>
</evidence>
<dbReference type="Proteomes" id="UP000053226">
    <property type="component" value="Unassembled WGS sequence"/>
</dbReference>
<dbReference type="InterPro" id="IPR002491">
    <property type="entry name" value="ABC_transptr_periplasmic_BD"/>
</dbReference>
<feature type="chain" id="PRO_5005864506" evidence="1">
    <location>
        <begin position="23"/>
        <end position="376"/>
    </location>
</feature>
<evidence type="ECO:0000256" key="1">
    <source>
        <dbReference type="SAM" id="SignalP"/>
    </source>
</evidence>
<proteinExistence type="predicted"/>
<organism evidence="3 4">
    <name type="scientific">Moellerella wisconsensis ATCC 35017</name>
    <dbReference type="NCBI Taxonomy" id="1354267"/>
    <lineage>
        <taxon>Bacteria</taxon>
        <taxon>Pseudomonadati</taxon>
        <taxon>Pseudomonadota</taxon>
        <taxon>Gammaproteobacteria</taxon>
        <taxon>Enterobacterales</taxon>
        <taxon>Morganellaceae</taxon>
        <taxon>Moellerella</taxon>
    </lineage>
</organism>
<dbReference type="Gene3D" id="3.40.50.1980">
    <property type="entry name" value="Nitrogenase molybdenum iron protein domain"/>
    <property type="match status" value="2"/>
</dbReference>
<dbReference type="PROSITE" id="PS50983">
    <property type="entry name" value="FE_B12_PBP"/>
    <property type="match status" value="1"/>
</dbReference>
<reference evidence="3 4" key="1">
    <citation type="submission" date="2015-07" db="EMBL/GenBank/DDBJ databases">
        <title>ATOL: Assembling a taxonomically balanced genome-scale reconstruction of the evolutionary history of the Enterobacteriaceae.</title>
        <authorList>
            <person name="Plunkett G.III."/>
            <person name="Neeno-Eckwall E.C."/>
            <person name="Glasner J.D."/>
            <person name="Perna N.T."/>
        </authorList>
    </citation>
    <scope>NUCLEOTIDE SEQUENCE [LARGE SCALE GENOMIC DNA]</scope>
    <source>
        <strain evidence="3 4">ATCC 35017</strain>
    </source>
</reference>
<dbReference type="AlphaFoldDB" id="A0A0N0ZAD5"/>
<sequence length="376" mass="41455">MKIKCHLLSASLLASLAFSATATTYPVTFTDTDGQKITLQQEPKRIVLQDGRDILALALLDRDNPFERVVAWNNNLKKSDPQAVSLLESQWKSTMNNISDMGFNDKGEVNTELVIAQRPDVLIAQLRAKPALEGSGVVSKLKQANIPIIYVDTFLEPVKNTKASVSLLGLILNKEQQAKQYTDFYQQHLDNIQIKTAKIAIKPRVFVEAKAGANGSDSCCFTHNNAGWGGMIQAVGADNIGSHYLPGSSGTVSLEQVISTKPDVYIVTGSRWVNKKNIAVPFGYGVTTQETAAGFERLKNRVGFNQISAVADNQLYGVYHNFYNHTYNIVGLEYLAKFIYPNQFSDLNPGETYNTIIKEFTTIPVAEAIWGIKSVN</sequence>